<accession>A0ABP9WV80</accession>
<organism evidence="3 4">
    <name type="scientific">Herpetosiphon gulosus</name>
    <dbReference type="NCBI Taxonomy" id="1973496"/>
    <lineage>
        <taxon>Bacteria</taxon>
        <taxon>Bacillati</taxon>
        <taxon>Chloroflexota</taxon>
        <taxon>Chloroflexia</taxon>
        <taxon>Herpetosiphonales</taxon>
        <taxon>Herpetosiphonaceae</taxon>
        <taxon>Herpetosiphon</taxon>
    </lineage>
</organism>
<gene>
    <name evidence="3" type="ORF">Hgul01_00901</name>
</gene>
<protein>
    <recommendedName>
        <fullName evidence="2">HTH luxR-type domain-containing protein</fullName>
    </recommendedName>
</protein>
<dbReference type="PRINTS" id="PR00038">
    <property type="entry name" value="HTHLUXR"/>
</dbReference>
<evidence type="ECO:0000256" key="1">
    <source>
        <dbReference type="ARBA" id="ARBA00023125"/>
    </source>
</evidence>
<dbReference type="InterPro" id="IPR039420">
    <property type="entry name" value="WalR-like"/>
</dbReference>
<proteinExistence type="predicted"/>
<keyword evidence="1" id="KW-0238">DNA-binding</keyword>
<dbReference type="InterPro" id="IPR036388">
    <property type="entry name" value="WH-like_DNA-bd_sf"/>
</dbReference>
<dbReference type="Proteomes" id="UP001428290">
    <property type="component" value="Unassembled WGS sequence"/>
</dbReference>
<reference evidence="3 4" key="1">
    <citation type="submission" date="2024-02" db="EMBL/GenBank/DDBJ databases">
        <title>Herpetosiphon gulosus NBRC 112829.</title>
        <authorList>
            <person name="Ichikawa N."/>
            <person name="Katano-Makiyama Y."/>
            <person name="Hidaka K."/>
        </authorList>
    </citation>
    <scope>NUCLEOTIDE SEQUENCE [LARGE SCALE GENOMIC DNA]</scope>
    <source>
        <strain evidence="3 4">NBRC 112829</strain>
    </source>
</reference>
<evidence type="ECO:0000313" key="3">
    <source>
        <dbReference type="EMBL" id="GAA5527119.1"/>
    </source>
</evidence>
<dbReference type="RefSeq" id="WP_345720755.1">
    <property type="nucleotide sequence ID" value="NZ_BAABRU010000003.1"/>
</dbReference>
<comment type="caution">
    <text evidence="3">The sequence shown here is derived from an EMBL/GenBank/DDBJ whole genome shotgun (WGS) entry which is preliminary data.</text>
</comment>
<name>A0ABP9WV80_9CHLR</name>
<dbReference type="SUPFAM" id="SSF46894">
    <property type="entry name" value="C-terminal effector domain of the bipartite response regulators"/>
    <property type="match status" value="1"/>
</dbReference>
<dbReference type="Gene3D" id="1.10.10.10">
    <property type="entry name" value="Winged helix-like DNA-binding domain superfamily/Winged helix DNA-binding domain"/>
    <property type="match status" value="1"/>
</dbReference>
<dbReference type="InterPro" id="IPR016032">
    <property type="entry name" value="Sig_transdc_resp-reg_C-effctor"/>
</dbReference>
<evidence type="ECO:0000259" key="2">
    <source>
        <dbReference type="PROSITE" id="PS50043"/>
    </source>
</evidence>
<dbReference type="CDD" id="cd06170">
    <property type="entry name" value="LuxR_C_like"/>
    <property type="match status" value="1"/>
</dbReference>
<dbReference type="PANTHER" id="PTHR43214">
    <property type="entry name" value="TWO-COMPONENT RESPONSE REGULATOR"/>
    <property type="match status" value="1"/>
</dbReference>
<dbReference type="Pfam" id="PF00196">
    <property type="entry name" value="GerE"/>
    <property type="match status" value="1"/>
</dbReference>
<dbReference type="PROSITE" id="PS50043">
    <property type="entry name" value="HTH_LUXR_2"/>
    <property type="match status" value="1"/>
</dbReference>
<feature type="domain" description="HTH luxR-type" evidence="2">
    <location>
        <begin position="1"/>
        <end position="62"/>
    </location>
</feature>
<evidence type="ECO:0000313" key="4">
    <source>
        <dbReference type="Proteomes" id="UP001428290"/>
    </source>
</evidence>
<dbReference type="InterPro" id="IPR000792">
    <property type="entry name" value="Tscrpt_reg_LuxR_C"/>
</dbReference>
<keyword evidence="4" id="KW-1185">Reference proteome</keyword>
<sequence>MSDLTPLELRIVCLIADGHTDRQIAGLLHLQENTIGCYLREIYSKLDVRSRTQLIKRVFDLKLKPEFGGTG</sequence>
<dbReference type="EMBL" id="BAABRU010000003">
    <property type="protein sequence ID" value="GAA5527119.1"/>
    <property type="molecule type" value="Genomic_DNA"/>
</dbReference>
<dbReference type="SMART" id="SM00421">
    <property type="entry name" value="HTH_LUXR"/>
    <property type="match status" value="1"/>
</dbReference>